<name>B8KTF3_9GAMM</name>
<evidence type="ECO:0000313" key="6">
    <source>
        <dbReference type="EMBL" id="EED36733.1"/>
    </source>
</evidence>
<feature type="domain" description="TRUD" evidence="5">
    <location>
        <begin position="171"/>
        <end position="319"/>
    </location>
</feature>
<comment type="function">
    <text evidence="4">Responsible for synthesis of pseudouridine from uracil-13 in transfer RNAs.</text>
</comment>
<dbReference type="PROSITE" id="PS01268">
    <property type="entry name" value="UPF0024"/>
    <property type="match status" value="1"/>
</dbReference>
<feature type="active site" description="Nucleophile" evidence="4">
    <location>
        <position position="96"/>
    </location>
</feature>
<dbReference type="Gene3D" id="3.30.2350.20">
    <property type="entry name" value="TruD, catalytic domain"/>
    <property type="match status" value="1"/>
</dbReference>
<evidence type="ECO:0000313" key="7">
    <source>
        <dbReference type="Proteomes" id="UP000004699"/>
    </source>
</evidence>
<dbReference type="Proteomes" id="UP000004699">
    <property type="component" value="Unassembled WGS sequence"/>
</dbReference>
<dbReference type="InterPro" id="IPR020119">
    <property type="entry name" value="PsdUridine_synth_TruD_CS"/>
</dbReference>
<keyword evidence="3 4" id="KW-0413">Isomerase</keyword>
<sequence length="338" mass="37972">MLLRPKSEDVIKQIMNANSLPDWTRAFGEPLLSVRLRFTPEDFQVTEHLGWERSGDGEHDYLFIEKTGANTEWVARQLAQHAKVPVRDVGYAGLKDRHAITRQWFSVPRWHAPDWGLLKVPGVSVTACERHLRKLRRGAHKGNEFQIVLRLESKPDVDAWAQRIALIRARGVPNYFGEQRFGRGGGNLRLAADWAAGKRLPRDKRGMAISTVRSYLFNEALSRRVEAGTWSQFVAGDMANLDGSASVFEVASIDDELRRRCSEMDVHPAGILAGEGSELGPEEWQKALSKGRVEPGTRSLRLPVRDIVSTLEPEGIVLRFSLGRGAYATAVLRELCSW</sequence>
<dbReference type="AlphaFoldDB" id="B8KTF3"/>
<dbReference type="EMBL" id="DS999411">
    <property type="protein sequence ID" value="EED36733.1"/>
    <property type="molecule type" value="Genomic_DNA"/>
</dbReference>
<keyword evidence="2 4" id="KW-0819">tRNA processing</keyword>
<dbReference type="STRING" id="565045.NOR51B_2685"/>
<dbReference type="GO" id="GO:0005829">
    <property type="term" value="C:cytosol"/>
    <property type="evidence" value="ECO:0007669"/>
    <property type="project" value="TreeGrafter"/>
</dbReference>
<dbReference type="GO" id="GO:0003723">
    <property type="term" value="F:RNA binding"/>
    <property type="evidence" value="ECO:0007669"/>
    <property type="project" value="InterPro"/>
</dbReference>
<dbReference type="EC" id="5.4.99.27" evidence="4"/>
<evidence type="ECO:0000256" key="4">
    <source>
        <dbReference type="HAMAP-Rule" id="MF_01082"/>
    </source>
</evidence>
<dbReference type="eggNOG" id="COG0585">
    <property type="taxonomic scope" value="Bacteria"/>
</dbReference>
<dbReference type="GO" id="GO:0031119">
    <property type="term" value="P:tRNA pseudouridine synthesis"/>
    <property type="evidence" value="ECO:0007669"/>
    <property type="project" value="UniProtKB-UniRule"/>
</dbReference>
<dbReference type="InterPro" id="IPR042214">
    <property type="entry name" value="TruD_catalytic"/>
</dbReference>
<dbReference type="InterPro" id="IPR001656">
    <property type="entry name" value="PsdUridine_synth_TruD"/>
</dbReference>
<reference evidence="7" key="1">
    <citation type="journal article" date="2013" name="BMC Microbiol.">
        <title>Taxonomy and evolution of bacteriochlorophyll a-containing members of the OM60/NOR5 clade of marine gammaproteobacteria: description of Luminiphilus syltensis gen. nov., sp. nov., reclassification of Haliea rubra as Pseudohaliea rubra gen. nov., comb. nov., and emendation of Chromatocurvus halotolerans.</title>
        <authorList>
            <person name="Spring S."/>
            <person name="Riedel T."/>
            <person name="Sproer C."/>
            <person name="Yan S."/>
            <person name="Harder J."/>
            <person name="Fuchs B.M."/>
        </authorList>
    </citation>
    <scope>NUCLEOTIDE SEQUENCE [LARGE SCALE GENOMIC DNA]</scope>
    <source>
        <strain evidence="7">NOR51-B</strain>
    </source>
</reference>
<evidence type="ECO:0000256" key="1">
    <source>
        <dbReference type="ARBA" id="ARBA00007953"/>
    </source>
</evidence>
<dbReference type="InterPro" id="IPR020103">
    <property type="entry name" value="PsdUridine_synth_cat_dom_sf"/>
</dbReference>
<dbReference type="PROSITE" id="PS50984">
    <property type="entry name" value="TRUD"/>
    <property type="match status" value="1"/>
</dbReference>
<dbReference type="Pfam" id="PF01142">
    <property type="entry name" value="TruD"/>
    <property type="match status" value="2"/>
</dbReference>
<dbReference type="GO" id="GO:0160150">
    <property type="term" value="F:tRNA pseudouridine(13) synthase activity"/>
    <property type="evidence" value="ECO:0007669"/>
    <property type="project" value="UniProtKB-EC"/>
</dbReference>
<comment type="similarity">
    <text evidence="1 4">Belongs to the pseudouridine synthase TruD family.</text>
</comment>
<evidence type="ECO:0000259" key="5">
    <source>
        <dbReference type="PROSITE" id="PS50984"/>
    </source>
</evidence>
<dbReference type="PANTHER" id="PTHR47811:SF1">
    <property type="entry name" value="TRNA PSEUDOURIDINE SYNTHASE D"/>
    <property type="match status" value="1"/>
</dbReference>
<proteinExistence type="inferred from homology"/>
<gene>
    <name evidence="4 6" type="primary">truD</name>
    <name evidence="6" type="ORF">NOR51B_2685</name>
</gene>
<dbReference type="InterPro" id="IPR050170">
    <property type="entry name" value="TruD_pseudoU_synthase"/>
</dbReference>
<organism evidence="6 7">
    <name type="scientific">Luminiphilus syltensis NOR5-1B</name>
    <dbReference type="NCBI Taxonomy" id="565045"/>
    <lineage>
        <taxon>Bacteria</taxon>
        <taxon>Pseudomonadati</taxon>
        <taxon>Pseudomonadota</taxon>
        <taxon>Gammaproteobacteria</taxon>
        <taxon>Cellvibrionales</taxon>
        <taxon>Halieaceae</taxon>
        <taxon>Luminiphilus</taxon>
    </lineage>
</organism>
<accession>B8KTF3</accession>
<protein>
    <recommendedName>
        <fullName evidence="4">tRNA pseudouridine synthase D</fullName>
        <ecNumber evidence="4">5.4.99.27</ecNumber>
    </recommendedName>
    <alternativeName>
        <fullName evidence="4">tRNA pseudouridine(13) synthase</fullName>
    </alternativeName>
    <alternativeName>
        <fullName evidence="4">tRNA pseudouridylate synthase D</fullName>
    </alternativeName>
    <alternativeName>
        <fullName evidence="4">tRNA-uridine isomerase D</fullName>
    </alternativeName>
</protein>
<comment type="catalytic activity">
    <reaction evidence="4">
        <text>uridine(13) in tRNA = pseudouridine(13) in tRNA</text>
        <dbReference type="Rhea" id="RHEA:42540"/>
        <dbReference type="Rhea" id="RHEA-COMP:10105"/>
        <dbReference type="Rhea" id="RHEA-COMP:10106"/>
        <dbReference type="ChEBI" id="CHEBI:65314"/>
        <dbReference type="ChEBI" id="CHEBI:65315"/>
        <dbReference type="EC" id="5.4.99.27"/>
    </reaction>
</comment>
<dbReference type="InterPro" id="IPR043165">
    <property type="entry name" value="TruD_insert_sf"/>
</dbReference>
<dbReference type="HOGENOM" id="CLU_005281_4_0_6"/>
<evidence type="ECO:0000256" key="3">
    <source>
        <dbReference type="ARBA" id="ARBA00023235"/>
    </source>
</evidence>
<dbReference type="InterPro" id="IPR011760">
    <property type="entry name" value="PsdUridine_synth_TruD_insert"/>
</dbReference>
<dbReference type="PANTHER" id="PTHR47811">
    <property type="entry name" value="TRNA PSEUDOURIDINE SYNTHASE D"/>
    <property type="match status" value="1"/>
</dbReference>
<dbReference type="Gene3D" id="3.30.2340.10">
    <property type="entry name" value="TruD, insertion domain"/>
    <property type="match status" value="1"/>
</dbReference>
<evidence type="ECO:0000256" key="2">
    <source>
        <dbReference type="ARBA" id="ARBA00022694"/>
    </source>
</evidence>
<keyword evidence="7" id="KW-1185">Reference proteome</keyword>
<dbReference type="SUPFAM" id="SSF55120">
    <property type="entry name" value="Pseudouridine synthase"/>
    <property type="match status" value="1"/>
</dbReference>
<dbReference type="HAMAP" id="MF_01082">
    <property type="entry name" value="TruD"/>
    <property type="match status" value="1"/>
</dbReference>